<feature type="region of interest" description="Disordered" evidence="8">
    <location>
        <begin position="1"/>
        <end position="24"/>
    </location>
</feature>
<feature type="transmembrane region" description="Helical" evidence="9">
    <location>
        <begin position="31"/>
        <end position="54"/>
    </location>
</feature>
<dbReference type="Gene3D" id="3.30.1330.60">
    <property type="entry name" value="OmpA-like domain"/>
    <property type="match status" value="1"/>
</dbReference>
<dbReference type="PROSITE" id="PS51123">
    <property type="entry name" value="OMPA_2"/>
    <property type="match status" value="1"/>
</dbReference>
<dbReference type="SUPFAM" id="SSF103088">
    <property type="entry name" value="OmpA-like"/>
    <property type="match status" value="1"/>
</dbReference>
<evidence type="ECO:0000256" key="2">
    <source>
        <dbReference type="ARBA" id="ARBA00008914"/>
    </source>
</evidence>
<evidence type="ECO:0000256" key="4">
    <source>
        <dbReference type="ARBA" id="ARBA00022692"/>
    </source>
</evidence>
<evidence type="ECO:0000256" key="7">
    <source>
        <dbReference type="PROSITE-ProRule" id="PRU00473"/>
    </source>
</evidence>
<evidence type="ECO:0000256" key="1">
    <source>
        <dbReference type="ARBA" id="ARBA00004162"/>
    </source>
</evidence>
<evidence type="ECO:0000259" key="10">
    <source>
        <dbReference type="PROSITE" id="PS51123"/>
    </source>
</evidence>
<keyword evidence="12" id="KW-1185">Reference proteome</keyword>
<dbReference type="Proteomes" id="UP001164693">
    <property type="component" value="Chromosome"/>
</dbReference>
<keyword evidence="3" id="KW-1003">Cell membrane</keyword>
<evidence type="ECO:0000256" key="6">
    <source>
        <dbReference type="ARBA" id="ARBA00023136"/>
    </source>
</evidence>
<dbReference type="Pfam" id="PF13677">
    <property type="entry name" value="MotB_plug"/>
    <property type="match status" value="1"/>
</dbReference>
<keyword evidence="5 9" id="KW-1133">Transmembrane helix</keyword>
<feature type="region of interest" description="Disordered" evidence="8">
    <location>
        <begin position="81"/>
        <end position="125"/>
    </location>
</feature>
<proteinExistence type="inferred from homology"/>
<evidence type="ECO:0000256" key="9">
    <source>
        <dbReference type="SAM" id="Phobius"/>
    </source>
</evidence>
<keyword evidence="4 9" id="KW-0812">Transmembrane</keyword>
<feature type="domain" description="OmpA-like" evidence="10">
    <location>
        <begin position="165"/>
        <end position="285"/>
    </location>
</feature>
<evidence type="ECO:0000256" key="5">
    <source>
        <dbReference type="ARBA" id="ARBA00022989"/>
    </source>
</evidence>
<evidence type="ECO:0000256" key="8">
    <source>
        <dbReference type="SAM" id="MobiDB-lite"/>
    </source>
</evidence>
<sequence length="300" mass="31473">MARPGRSATARRARRKGVEGGGEEGGAERWLVTYADMLTLLLVLFIVLFSISVVNTSKFIALRSSLSSAFGSGPTGVLSGGNALNENSAEQNGADQLMPGVPVTPPQADKAANDSKPKNSDVPPADYTAKVDAEVQDYKHIEAAINSALKRGGMSGAVQFAIDRRGLIITVVTNALVFPGNSANLLREGQHILSVIAPPLLHSPHNIEVDGHTNQEKVSTAPYPSGWELSSARASAVVRYLITAGIAQSRLSAVGYSDQRPLYPASDPRSITLNRRVEIVVLSSLPAAAGDALQAAGADN</sequence>
<dbReference type="InterPro" id="IPR006665">
    <property type="entry name" value="OmpA-like"/>
</dbReference>
<dbReference type="EMBL" id="CP097463">
    <property type="protein sequence ID" value="WAX55434.1"/>
    <property type="molecule type" value="Genomic_DNA"/>
</dbReference>
<dbReference type="PANTHER" id="PTHR30329:SF21">
    <property type="entry name" value="LIPOPROTEIN YIAD-RELATED"/>
    <property type="match status" value="1"/>
</dbReference>
<gene>
    <name evidence="11" type="ORF">M6B22_12855</name>
</gene>
<evidence type="ECO:0000313" key="11">
    <source>
        <dbReference type="EMBL" id="WAX55434.1"/>
    </source>
</evidence>
<dbReference type="InterPro" id="IPR025713">
    <property type="entry name" value="MotB-like_N_dom"/>
</dbReference>
<dbReference type="InterPro" id="IPR036737">
    <property type="entry name" value="OmpA-like_sf"/>
</dbReference>
<dbReference type="PANTHER" id="PTHR30329">
    <property type="entry name" value="STATOR ELEMENT OF FLAGELLAR MOTOR COMPLEX"/>
    <property type="match status" value="1"/>
</dbReference>
<dbReference type="RefSeq" id="WP_269441945.1">
    <property type="nucleotide sequence ID" value="NZ_CP097463.1"/>
</dbReference>
<dbReference type="CDD" id="cd07185">
    <property type="entry name" value="OmpA_C-like"/>
    <property type="match status" value="1"/>
</dbReference>
<feature type="compositionally biased region" description="Polar residues" evidence="8">
    <location>
        <begin position="82"/>
        <end position="94"/>
    </location>
</feature>
<evidence type="ECO:0000256" key="3">
    <source>
        <dbReference type="ARBA" id="ARBA00022475"/>
    </source>
</evidence>
<dbReference type="Pfam" id="PF00691">
    <property type="entry name" value="OmpA"/>
    <property type="match status" value="1"/>
</dbReference>
<dbReference type="InterPro" id="IPR050330">
    <property type="entry name" value="Bact_OuterMem_StrucFunc"/>
</dbReference>
<accession>A0ABY7JSA7</accession>
<name>A0ABY7JSA7_9ACTN</name>
<reference evidence="11" key="1">
    <citation type="submission" date="2022-05" db="EMBL/GenBank/DDBJ databases">
        <title>Jatrophihabitans sp. SB3-54 whole genome sequence.</title>
        <authorList>
            <person name="Suh M.K."/>
            <person name="Eom M.K."/>
            <person name="Kim J.S."/>
            <person name="Kim H.S."/>
            <person name="Do H.E."/>
            <person name="Shin Y.K."/>
            <person name="Lee J.-S."/>
        </authorList>
    </citation>
    <scope>NUCLEOTIDE SEQUENCE</scope>
    <source>
        <strain evidence="11">SB3-54</strain>
    </source>
</reference>
<comment type="similarity">
    <text evidence="2">Belongs to the MotB family.</text>
</comment>
<organism evidence="11 12">
    <name type="scientific">Jatrophihabitans cynanchi</name>
    <dbReference type="NCBI Taxonomy" id="2944128"/>
    <lineage>
        <taxon>Bacteria</taxon>
        <taxon>Bacillati</taxon>
        <taxon>Actinomycetota</taxon>
        <taxon>Actinomycetes</taxon>
        <taxon>Jatrophihabitantales</taxon>
        <taxon>Jatrophihabitantaceae</taxon>
        <taxon>Jatrophihabitans</taxon>
    </lineage>
</organism>
<evidence type="ECO:0000313" key="12">
    <source>
        <dbReference type="Proteomes" id="UP001164693"/>
    </source>
</evidence>
<keyword evidence="6 7" id="KW-0472">Membrane</keyword>
<protein>
    <submittedName>
        <fullName evidence="11">OmpA family protein</fullName>
    </submittedName>
</protein>
<comment type="subcellular location">
    <subcellularLocation>
        <location evidence="1">Cell membrane</location>
        <topology evidence="1">Single-pass membrane protein</topology>
    </subcellularLocation>
</comment>